<protein>
    <submittedName>
        <fullName evidence="1">Uncharacterized protein</fullName>
    </submittedName>
</protein>
<reference evidence="1 2" key="1">
    <citation type="submission" date="2017-12" db="EMBL/GenBank/DDBJ databases">
        <title>Isolation and characterization of estrogens degradatiion strain Microbacterium hominis SJTG1.</title>
        <authorList>
            <person name="Xiong W."/>
            <person name="Yin C."/>
            <person name="Zheng D."/>
            <person name="Liang R."/>
        </authorList>
    </citation>
    <scope>NUCLEOTIDE SEQUENCE [LARGE SCALE GENOMIC DNA]</scope>
    <source>
        <strain evidence="1 2">SJTG1</strain>
    </source>
</reference>
<dbReference type="KEGG" id="mhos:CXR34_12930"/>
<organism evidence="1 2">
    <name type="scientific">Microbacterium hominis</name>
    <dbReference type="NCBI Taxonomy" id="162426"/>
    <lineage>
        <taxon>Bacteria</taxon>
        <taxon>Bacillati</taxon>
        <taxon>Actinomycetota</taxon>
        <taxon>Actinomycetes</taxon>
        <taxon>Micrococcales</taxon>
        <taxon>Microbacteriaceae</taxon>
        <taxon>Microbacterium</taxon>
    </lineage>
</organism>
<name>A0A2K9DJN4_9MICO</name>
<sequence length="187" mass="18880">MRALRGTAAAAIATTLASTGHTFGGGAAPSLWLLVAVTVLAAPLAVAMVGRRRSLPRLAAAIATAQIALHTAFAVVGGAAPVTPAGHEHVMPGVAIGVATTHAGGHLTAAMLIGHLVAALVTIALVAYGERLLAMIARGVRRLLARAAVTAPGPRPRAHAAPTDRRIALPLFLLSALRRRGPPAFAR</sequence>
<evidence type="ECO:0000313" key="1">
    <source>
        <dbReference type="EMBL" id="AUG31219.1"/>
    </source>
</evidence>
<dbReference type="EMBL" id="CP025299">
    <property type="protein sequence ID" value="AUG31219.1"/>
    <property type="molecule type" value="Genomic_DNA"/>
</dbReference>
<dbReference type="Proteomes" id="UP000233276">
    <property type="component" value="Chromosome"/>
</dbReference>
<evidence type="ECO:0000313" key="2">
    <source>
        <dbReference type="Proteomes" id="UP000233276"/>
    </source>
</evidence>
<accession>A0A2K9DJN4</accession>
<dbReference type="AlphaFoldDB" id="A0A2K9DJN4"/>
<proteinExistence type="predicted"/>
<gene>
    <name evidence="1" type="ORF">CXR34_12930</name>
</gene>